<evidence type="ECO:0008006" key="3">
    <source>
        <dbReference type="Google" id="ProtNLM"/>
    </source>
</evidence>
<protein>
    <recommendedName>
        <fullName evidence="3">Glucose-6-phosphate 1-dehydrogenase</fullName>
    </recommendedName>
</protein>
<dbReference type="Pfam" id="PF10786">
    <property type="entry name" value="HI_0552"/>
    <property type="match status" value="1"/>
</dbReference>
<reference evidence="1 2" key="1">
    <citation type="submission" date="2009-01" db="EMBL/GenBank/DDBJ databases">
        <authorList>
            <person name="Qin X."/>
            <person name="Bachman B."/>
            <person name="Battles P."/>
            <person name="Bell A."/>
            <person name="Bess C."/>
            <person name="Bickham C."/>
            <person name="Chaboub L."/>
            <person name="Chen D."/>
            <person name="Coyle M."/>
            <person name="Deiros D.R."/>
            <person name="Dinh H."/>
            <person name="Forbes L."/>
            <person name="Fowler G."/>
            <person name="Francisco L."/>
            <person name="Fu Q."/>
            <person name="Gubbala S."/>
            <person name="Hale W."/>
            <person name="Han Y."/>
            <person name="Hemphill L."/>
            <person name="Highlander S.K."/>
            <person name="Hirani K."/>
            <person name="Hogues M."/>
            <person name="Jackson L."/>
            <person name="Jakkamsetti A."/>
            <person name="Javaid M."/>
            <person name="Jiang H."/>
            <person name="Korchina V."/>
            <person name="Kovar C."/>
            <person name="Lara F."/>
            <person name="Lee S."/>
            <person name="Mata R."/>
            <person name="Mathew T."/>
            <person name="Moen C."/>
            <person name="Morales K."/>
            <person name="Munidasa M."/>
            <person name="Nazareth L."/>
            <person name="Ngo R."/>
            <person name="Nguyen L."/>
            <person name="Okwuonu G."/>
            <person name="Ongeri F."/>
            <person name="Patil S."/>
            <person name="Petrosino J."/>
            <person name="Pham C."/>
            <person name="Pham P."/>
            <person name="Pu L.-L."/>
            <person name="Puazo M."/>
            <person name="Raj R."/>
            <person name="Reid J."/>
            <person name="Rouhana J."/>
            <person name="Saada N."/>
            <person name="Shang Y."/>
            <person name="Simmons D."/>
            <person name="Thornton R."/>
            <person name="Warren J."/>
            <person name="Weissenberger G."/>
            <person name="Zhang J."/>
            <person name="Zhang L."/>
            <person name="Zhou C."/>
            <person name="Zhu D."/>
            <person name="Muzny D."/>
            <person name="Worley K."/>
            <person name="Gibbs R."/>
        </authorList>
    </citation>
    <scope>NUCLEOTIDE SEQUENCE [LARGE SCALE GENOMIC DNA]</scope>
    <source>
        <strain evidence="1 2">CF48-3A</strain>
    </source>
</reference>
<dbReference type="AlphaFoldDB" id="A0A8D9VWX6"/>
<gene>
    <name evidence="1" type="ORF">HMPREF0534_0286</name>
</gene>
<accession>A0A8D9VWX6</accession>
<evidence type="ECO:0000313" key="2">
    <source>
        <dbReference type="Proteomes" id="UP000003419"/>
    </source>
</evidence>
<dbReference type="Proteomes" id="UP000003419">
    <property type="component" value="Unassembled WGS sequence"/>
</dbReference>
<comment type="caution">
    <text evidence="1">The sequence shown here is derived from an EMBL/GenBank/DDBJ whole genome shotgun (WGS) entry which is preliminary data.</text>
</comment>
<organism evidence="1 2">
    <name type="scientific">Limosilactobacillus reuteri CF48-3A</name>
    <dbReference type="NCBI Taxonomy" id="525341"/>
    <lineage>
        <taxon>Bacteria</taxon>
        <taxon>Bacillati</taxon>
        <taxon>Bacillota</taxon>
        <taxon>Bacilli</taxon>
        <taxon>Lactobacillales</taxon>
        <taxon>Lactobacillaceae</taxon>
        <taxon>Limosilactobacillus</taxon>
    </lineage>
</organism>
<dbReference type="InterPro" id="IPR019722">
    <property type="entry name" value="HI_0552_fam"/>
</dbReference>
<name>A0A8D9VWX6_LIMRT</name>
<evidence type="ECO:0000313" key="1">
    <source>
        <dbReference type="EMBL" id="EEI66385.1"/>
    </source>
</evidence>
<proteinExistence type="predicted"/>
<sequence length="236" mass="28146">MIFLDKKGRAKMTALTESMFVIFDQPEFSFKKIKENHSPEEVADLKEKFKAVWQVWKKVNQTVASQLPTGEFAKVHVESWTNGWNLRDHYWASYRLASLADYNSCIGVMLDKKQLQVYLMFQHYKSEQRQGTPDEYNQLLDKIPEWANDIDATRWYLWDKDEMEFSDHMSLTKYVNSRDAQQQFNSDARKTSFLLGKFAFRGKDQVNNMEEYISSVIRQLTPLYEELKWKYNRDVK</sequence>
<dbReference type="EMBL" id="ACHG01000026">
    <property type="protein sequence ID" value="EEI66385.1"/>
    <property type="molecule type" value="Genomic_DNA"/>
</dbReference>